<reference evidence="2 3" key="1">
    <citation type="submission" date="2019-10" db="EMBL/GenBank/DDBJ databases">
        <title>Draft Genome Sequence of Cytophagaceae sp. SJW1-29.</title>
        <authorList>
            <person name="Choi A."/>
        </authorList>
    </citation>
    <scope>NUCLEOTIDE SEQUENCE [LARGE SCALE GENOMIC DNA]</scope>
    <source>
        <strain evidence="2 3">SJW1-29</strain>
    </source>
</reference>
<organism evidence="2 3">
    <name type="scientific">Salmonirosea aquatica</name>
    <dbReference type="NCBI Taxonomy" id="2654236"/>
    <lineage>
        <taxon>Bacteria</taxon>
        <taxon>Pseudomonadati</taxon>
        <taxon>Bacteroidota</taxon>
        <taxon>Cytophagia</taxon>
        <taxon>Cytophagales</taxon>
        <taxon>Spirosomataceae</taxon>
        <taxon>Salmonirosea</taxon>
    </lineage>
</organism>
<comment type="caution">
    <text evidence="2">The sequence shown here is derived from an EMBL/GenBank/DDBJ whole genome shotgun (WGS) entry which is preliminary data.</text>
</comment>
<feature type="compositionally biased region" description="Basic and acidic residues" evidence="1">
    <location>
        <begin position="178"/>
        <end position="190"/>
    </location>
</feature>
<protein>
    <submittedName>
        <fullName evidence="2">DUF4290 domain-containing protein</fullName>
    </submittedName>
</protein>
<keyword evidence="3" id="KW-1185">Reference proteome</keyword>
<dbReference type="InterPro" id="IPR025632">
    <property type="entry name" value="DUF4290"/>
</dbReference>
<evidence type="ECO:0000313" key="2">
    <source>
        <dbReference type="EMBL" id="MPR35158.1"/>
    </source>
</evidence>
<gene>
    <name evidence="2" type="ORF">GBK04_17840</name>
</gene>
<feature type="compositionally biased region" description="Low complexity" evidence="1">
    <location>
        <begin position="210"/>
        <end position="243"/>
    </location>
</feature>
<dbReference type="Proteomes" id="UP000479293">
    <property type="component" value="Unassembled WGS sequence"/>
</dbReference>
<dbReference type="Pfam" id="PF14123">
    <property type="entry name" value="DUF4290"/>
    <property type="match status" value="1"/>
</dbReference>
<accession>A0A7C9BDZ2</accession>
<dbReference type="EMBL" id="WHLY01000002">
    <property type="protein sequence ID" value="MPR35158.1"/>
    <property type="molecule type" value="Genomic_DNA"/>
</dbReference>
<feature type="region of interest" description="Disordered" evidence="1">
    <location>
        <begin position="173"/>
        <end position="243"/>
    </location>
</feature>
<proteinExistence type="predicted"/>
<feature type="compositionally biased region" description="Polar residues" evidence="1">
    <location>
        <begin position="191"/>
        <end position="205"/>
    </location>
</feature>
<evidence type="ECO:0000256" key="1">
    <source>
        <dbReference type="SAM" id="MobiDB-lite"/>
    </source>
</evidence>
<sequence>MIFTLLKEYGSNVQKLADHIVQMEDPAKRTLYAHILVELMRQIHPGMRDNQDYYNKLWDDLFIISGFELEVDGPFPPPSKESLGKKPQKVGYNQHKLNYHHYGKNIELLVEKAIETEDPDDRLAFVSYLYRLMRSFYNAWNRDNPEDVVLLEHLMELSDGKLQAEIEYIRQNGPIEASPKDRNSNVDRSRGNTVTGYKAQTNFNNDRAKNTSNAGNTSGNSRNRNSNKFSNRNNNNNNRNRRK</sequence>
<dbReference type="AlphaFoldDB" id="A0A7C9BDZ2"/>
<name>A0A7C9BDZ2_9BACT</name>
<evidence type="ECO:0000313" key="3">
    <source>
        <dbReference type="Proteomes" id="UP000479293"/>
    </source>
</evidence>